<organism evidence="1">
    <name type="scientific">Arundo donax</name>
    <name type="common">Giant reed</name>
    <name type="synonym">Donax arundinaceus</name>
    <dbReference type="NCBI Taxonomy" id="35708"/>
    <lineage>
        <taxon>Eukaryota</taxon>
        <taxon>Viridiplantae</taxon>
        <taxon>Streptophyta</taxon>
        <taxon>Embryophyta</taxon>
        <taxon>Tracheophyta</taxon>
        <taxon>Spermatophyta</taxon>
        <taxon>Magnoliopsida</taxon>
        <taxon>Liliopsida</taxon>
        <taxon>Poales</taxon>
        <taxon>Poaceae</taxon>
        <taxon>PACMAD clade</taxon>
        <taxon>Arundinoideae</taxon>
        <taxon>Arundineae</taxon>
        <taxon>Arundo</taxon>
    </lineage>
</organism>
<reference evidence="1" key="2">
    <citation type="journal article" date="2015" name="Data Brief">
        <title>Shoot transcriptome of the giant reed, Arundo donax.</title>
        <authorList>
            <person name="Barrero R.A."/>
            <person name="Guerrero F.D."/>
            <person name="Moolhuijzen P."/>
            <person name="Goolsby J.A."/>
            <person name="Tidwell J."/>
            <person name="Bellgard S.E."/>
            <person name="Bellgard M.I."/>
        </authorList>
    </citation>
    <scope>NUCLEOTIDE SEQUENCE</scope>
    <source>
        <tissue evidence="1">Shoot tissue taken approximately 20 cm above the soil surface</tissue>
    </source>
</reference>
<dbReference type="EMBL" id="GBRH01199677">
    <property type="protein sequence ID" value="JAD98218.1"/>
    <property type="molecule type" value="Transcribed_RNA"/>
</dbReference>
<evidence type="ECO:0000313" key="1">
    <source>
        <dbReference type="EMBL" id="JAD98218.1"/>
    </source>
</evidence>
<protein>
    <submittedName>
        <fullName evidence="1">Uncharacterized protein</fullName>
    </submittedName>
</protein>
<proteinExistence type="predicted"/>
<dbReference type="AlphaFoldDB" id="A0A0A9EGT8"/>
<name>A0A0A9EGT8_ARUDO</name>
<sequence>MVLRFRGRVFLSVHAKSTHENSEIAILWDKF</sequence>
<reference evidence="1" key="1">
    <citation type="submission" date="2014-09" db="EMBL/GenBank/DDBJ databases">
        <authorList>
            <person name="Magalhaes I.L.F."/>
            <person name="Oliveira U."/>
            <person name="Santos F.R."/>
            <person name="Vidigal T.H.D.A."/>
            <person name="Brescovit A.D."/>
            <person name="Santos A.J."/>
        </authorList>
    </citation>
    <scope>NUCLEOTIDE SEQUENCE</scope>
    <source>
        <tissue evidence="1">Shoot tissue taken approximately 20 cm above the soil surface</tissue>
    </source>
</reference>
<accession>A0A0A9EGT8</accession>